<name>A0A7W4W088_9ACTN</name>
<dbReference type="InterPro" id="IPR004869">
    <property type="entry name" value="MMPL_dom"/>
</dbReference>
<feature type="transmembrane region" description="Helical" evidence="6">
    <location>
        <begin position="559"/>
        <end position="579"/>
    </location>
</feature>
<dbReference type="Pfam" id="PF03176">
    <property type="entry name" value="MMPL"/>
    <property type="match status" value="2"/>
</dbReference>
<evidence type="ECO:0000256" key="1">
    <source>
        <dbReference type="ARBA" id="ARBA00004651"/>
    </source>
</evidence>
<proteinExistence type="predicted"/>
<keyword evidence="3 6" id="KW-0812">Transmembrane</keyword>
<dbReference type="AlphaFoldDB" id="A0A7W4W088"/>
<gene>
    <name evidence="8" type="ORF">FHU40_004339</name>
</gene>
<keyword evidence="5 6" id="KW-0472">Membrane</keyword>
<sequence length="717" mass="73609">MSQTLARLGRLAARRPWIVIGAWVLAAVLVTAMSAAWGRTLEDPFDAPGLDSSDATVLLERAGAGEQGLGADVVVTPADPAGVERVRQAVTGLPNVLGTTVAASGDVALVRVQYPERSALGPPDLSRLDSALDDLRAATDLRIESGGDLYFAFDDSGGGLGEGLGLLIAIIVLFVAFGSLVAVGLPIGTALLGLAVGAGSLSLVAHAVDVPAWSVVIGSMVGLGVGIDYSLFVLTRYRELLADGRSVEDAVGGSLATAGRSVVFAGGTVVVAILGLAVARIPFITAGGIGIAIVVLVMVLSALTLLPALLGLAGHRVNGRRALRAARTTARWHRWGRHVGRHATAYALGSTAMLLALAAPVTALTLGFPDQGTMPQSTTERRAYDLVADSFGPGANGPIVVAVDLAGDAGLVGPLSTAVAADPGIAAVAPPEIADGVAVLVAQPTTSPQSAETRATIDRLRSEVLPSVVGGTGASAHVGGQVAVMADLGHRIQERLPAFITVVVLLSVLLLLVMFRSVLVPLKAAVLNLLSVGAAYGVLVMVFQWGWGGSLIGLESTVPILSFIPLFMFAILFGLSMDYEVFLLSRIREEYDATGDNDAAVARGLAGTARVISCAALIMVAVFGGFVLAPDPLIKMMGLGLATAIAVDATVVRLVLVPATMTLLGRANWWLPAWLGQLLPGRPRDLQPALAGDAAPGEHVADEEFHALENLRPRAGA</sequence>
<feature type="transmembrane region" description="Helical" evidence="6">
    <location>
        <begin position="496"/>
        <end position="515"/>
    </location>
</feature>
<keyword evidence="4 6" id="KW-1133">Transmembrane helix</keyword>
<evidence type="ECO:0000256" key="6">
    <source>
        <dbReference type="SAM" id="Phobius"/>
    </source>
</evidence>
<dbReference type="GO" id="GO:0005886">
    <property type="term" value="C:plasma membrane"/>
    <property type="evidence" value="ECO:0007669"/>
    <property type="project" value="UniProtKB-SubCell"/>
</dbReference>
<organism evidence="8 9">
    <name type="scientific">Nocardioides soli</name>
    <dbReference type="NCBI Taxonomy" id="1036020"/>
    <lineage>
        <taxon>Bacteria</taxon>
        <taxon>Bacillati</taxon>
        <taxon>Actinomycetota</taxon>
        <taxon>Actinomycetes</taxon>
        <taxon>Propionibacteriales</taxon>
        <taxon>Nocardioidaceae</taxon>
        <taxon>Nocardioides</taxon>
    </lineage>
</organism>
<dbReference type="InterPro" id="IPR050545">
    <property type="entry name" value="Mycobact_MmpL"/>
</dbReference>
<evidence type="ECO:0000256" key="4">
    <source>
        <dbReference type="ARBA" id="ARBA00022989"/>
    </source>
</evidence>
<dbReference type="EMBL" id="JACHWR010000003">
    <property type="protein sequence ID" value="MBB3044502.1"/>
    <property type="molecule type" value="Genomic_DNA"/>
</dbReference>
<evidence type="ECO:0000313" key="9">
    <source>
        <dbReference type="Proteomes" id="UP000589626"/>
    </source>
</evidence>
<feature type="transmembrane region" description="Helical" evidence="6">
    <location>
        <begin position="190"/>
        <end position="208"/>
    </location>
</feature>
<dbReference type="Gene3D" id="1.20.1640.10">
    <property type="entry name" value="Multidrug efflux transporter AcrB transmembrane domain"/>
    <property type="match status" value="2"/>
</dbReference>
<feature type="domain" description="SSD" evidence="7">
    <location>
        <begin position="165"/>
        <end position="312"/>
    </location>
</feature>
<comment type="caution">
    <text evidence="8">The sequence shown here is derived from an EMBL/GenBank/DDBJ whole genome shotgun (WGS) entry which is preliminary data.</text>
</comment>
<dbReference type="Proteomes" id="UP000589626">
    <property type="component" value="Unassembled WGS sequence"/>
</dbReference>
<feature type="transmembrane region" description="Helical" evidence="6">
    <location>
        <begin position="214"/>
        <end position="235"/>
    </location>
</feature>
<feature type="transmembrane region" description="Helical" evidence="6">
    <location>
        <begin position="636"/>
        <end position="656"/>
    </location>
</feature>
<evidence type="ECO:0000313" key="8">
    <source>
        <dbReference type="EMBL" id="MBB3044502.1"/>
    </source>
</evidence>
<keyword evidence="2" id="KW-1003">Cell membrane</keyword>
<dbReference type="PANTHER" id="PTHR33406:SF13">
    <property type="entry name" value="MEMBRANE PROTEIN YDFJ"/>
    <property type="match status" value="1"/>
</dbReference>
<feature type="transmembrane region" description="Helical" evidence="6">
    <location>
        <begin position="17"/>
        <end position="37"/>
    </location>
</feature>
<dbReference type="RefSeq" id="WP_183594365.1">
    <property type="nucleotide sequence ID" value="NZ_JACHWR010000003.1"/>
</dbReference>
<feature type="transmembrane region" description="Helical" evidence="6">
    <location>
        <begin position="289"/>
        <end position="314"/>
    </location>
</feature>
<comment type="subcellular location">
    <subcellularLocation>
        <location evidence="1">Cell membrane</location>
        <topology evidence="1">Multi-pass membrane protein</topology>
    </subcellularLocation>
</comment>
<evidence type="ECO:0000256" key="3">
    <source>
        <dbReference type="ARBA" id="ARBA00022692"/>
    </source>
</evidence>
<reference evidence="8 9" key="1">
    <citation type="submission" date="2020-08" db="EMBL/GenBank/DDBJ databases">
        <title>Sequencing the genomes of 1000 actinobacteria strains.</title>
        <authorList>
            <person name="Klenk H.-P."/>
        </authorList>
    </citation>
    <scope>NUCLEOTIDE SEQUENCE [LARGE SCALE GENOMIC DNA]</scope>
    <source>
        <strain evidence="8 9">DSM 105498</strain>
    </source>
</reference>
<protein>
    <submittedName>
        <fullName evidence="8">RND superfamily putative drug exporter</fullName>
    </submittedName>
</protein>
<evidence type="ECO:0000259" key="7">
    <source>
        <dbReference type="PROSITE" id="PS50156"/>
    </source>
</evidence>
<dbReference type="PANTHER" id="PTHR33406">
    <property type="entry name" value="MEMBRANE PROTEIN MJ1562-RELATED"/>
    <property type="match status" value="1"/>
</dbReference>
<feature type="transmembrane region" description="Helical" evidence="6">
    <location>
        <begin position="262"/>
        <end position="283"/>
    </location>
</feature>
<accession>A0A7W4W088</accession>
<feature type="transmembrane region" description="Helical" evidence="6">
    <location>
        <begin position="163"/>
        <end position="183"/>
    </location>
</feature>
<feature type="transmembrane region" description="Helical" evidence="6">
    <location>
        <begin position="527"/>
        <end position="547"/>
    </location>
</feature>
<keyword evidence="9" id="KW-1185">Reference proteome</keyword>
<dbReference type="SUPFAM" id="SSF82866">
    <property type="entry name" value="Multidrug efflux transporter AcrB transmembrane domain"/>
    <property type="match status" value="2"/>
</dbReference>
<evidence type="ECO:0000256" key="2">
    <source>
        <dbReference type="ARBA" id="ARBA00022475"/>
    </source>
</evidence>
<evidence type="ECO:0000256" key="5">
    <source>
        <dbReference type="ARBA" id="ARBA00023136"/>
    </source>
</evidence>
<feature type="transmembrane region" description="Helical" evidence="6">
    <location>
        <begin position="611"/>
        <end position="630"/>
    </location>
</feature>
<dbReference type="PROSITE" id="PS50156">
    <property type="entry name" value="SSD"/>
    <property type="match status" value="1"/>
</dbReference>
<dbReference type="InterPro" id="IPR000731">
    <property type="entry name" value="SSD"/>
</dbReference>
<feature type="transmembrane region" description="Helical" evidence="6">
    <location>
        <begin position="343"/>
        <end position="368"/>
    </location>
</feature>